<reference evidence="1 2" key="1">
    <citation type="submission" date="2020-02" db="EMBL/GenBank/DDBJ databases">
        <authorList>
            <person name="Brisse S."/>
        </authorList>
    </citation>
    <scope>NUCLEOTIDE SEQUENCE [LARGE SCALE GENOMIC DNA]</scope>
    <source>
        <strain evidence="1">CIP107547</strain>
    </source>
</reference>
<dbReference type="AlphaFoldDB" id="A0A811G1J0"/>
<evidence type="ECO:0000313" key="2">
    <source>
        <dbReference type="Proteomes" id="UP000480222"/>
    </source>
</evidence>
<sequence length="135" mass="15310">MKFTFEVPAPLQQVAPISYYESLLSNYRYRDISFLEMSTTGKILGECTIGENNYTIQGSECDGLISSIEILDVREADSFLDIPLSLPNRKFVKALKDLSIEFKHDRDGINIHHENRVIALSYQFGKVAAICWASE</sequence>
<dbReference type="EMBL" id="CADDAV010000008">
    <property type="protein sequence ID" value="CAB0587206.1"/>
    <property type="molecule type" value="Genomic_DNA"/>
</dbReference>
<organism evidence="1 2">
    <name type="scientific">Corynebacterium diphtheriae</name>
    <dbReference type="NCBI Taxonomy" id="1717"/>
    <lineage>
        <taxon>Bacteria</taxon>
        <taxon>Bacillati</taxon>
        <taxon>Actinomycetota</taxon>
        <taxon>Actinomycetes</taxon>
        <taxon>Mycobacteriales</taxon>
        <taxon>Corynebacteriaceae</taxon>
        <taxon>Corynebacterium</taxon>
    </lineage>
</organism>
<dbReference type="Proteomes" id="UP000480222">
    <property type="component" value="Unassembled WGS sequence"/>
</dbReference>
<proteinExistence type="predicted"/>
<accession>A0A811G1J0</accession>
<evidence type="ECO:0000313" key="1">
    <source>
        <dbReference type="EMBL" id="CAB0587206.1"/>
    </source>
</evidence>
<gene>
    <name evidence="1" type="ORF">CIP107547_00562</name>
</gene>
<name>A0A811G1J0_CORDP</name>
<protein>
    <submittedName>
        <fullName evidence="1">Uncharacterized protein</fullName>
    </submittedName>
</protein>
<comment type="caution">
    <text evidence="1">The sequence shown here is derived from an EMBL/GenBank/DDBJ whole genome shotgun (WGS) entry which is preliminary data.</text>
</comment>